<dbReference type="SMART" id="SM00382">
    <property type="entry name" value="AAA"/>
    <property type="match status" value="1"/>
</dbReference>
<dbReference type="GO" id="GO:0003677">
    <property type="term" value="F:DNA binding"/>
    <property type="evidence" value="ECO:0007669"/>
    <property type="project" value="UniProtKB-UniRule"/>
</dbReference>
<comment type="miscellaneous">
    <text evidence="3">In the RecBCD complex, RecB has a slow 3'-5' helicase, an exonuclease activity and loads RecA onto ssDNA, RecD has a fast 5'-3' helicase activity, while RecC stimulates the ATPase and processivity of the RecB helicase and contributes to recognition of the Chi site.</text>
</comment>
<dbReference type="eggNOG" id="COG0507">
    <property type="taxonomic scope" value="Bacteria"/>
</dbReference>
<feature type="domain" description="AAA+ ATPase" evidence="4">
    <location>
        <begin position="133"/>
        <end position="347"/>
    </location>
</feature>
<comment type="similarity">
    <text evidence="3">Belongs to the RecD family.</text>
</comment>
<dbReference type="GO" id="GO:0016887">
    <property type="term" value="F:ATP hydrolysis activity"/>
    <property type="evidence" value="ECO:0007669"/>
    <property type="project" value="RHEA"/>
</dbReference>
<dbReference type="InterPro" id="IPR003593">
    <property type="entry name" value="AAA+_ATPase"/>
</dbReference>
<keyword evidence="6" id="KW-1185">Reference proteome</keyword>
<accession>F6DBR2</accession>
<keyword evidence="3" id="KW-0540">Nuclease</keyword>
<dbReference type="KEGG" id="tcy:Thicy_0525"/>
<dbReference type="Pfam" id="PF13245">
    <property type="entry name" value="AAA_19"/>
    <property type="match status" value="1"/>
</dbReference>
<dbReference type="NCBIfam" id="TIGR01447">
    <property type="entry name" value="recD"/>
    <property type="match status" value="1"/>
</dbReference>
<comment type="subunit">
    <text evidence="3">Heterotrimer of RecB, RecC and RecD. All subunits contribute to DNA-binding.</text>
</comment>
<dbReference type="GO" id="GO:0009338">
    <property type="term" value="C:exodeoxyribonuclease V complex"/>
    <property type="evidence" value="ECO:0007669"/>
    <property type="project" value="InterPro"/>
</dbReference>
<dbReference type="Gene3D" id="3.40.50.300">
    <property type="entry name" value="P-loop containing nucleotide triphosphate hydrolases"/>
    <property type="match status" value="2"/>
</dbReference>
<dbReference type="AlphaFoldDB" id="F6DBR2"/>
<dbReference type="STRING" id="717773.Thicy_0525"/>
<protein>
    <recommendedName>
        <fullName evidence="3">RecBCD enzyme subunit RecD</fullName>
        <ecNumber evidence="3">5.6.2.3</ecNumber>
    </recommendedName>
    <alternativeName>
        <fullName evidence="3">DNA 5'-3' helicase subunit RecD</fullName>
    </alternativeName>
    <alternativeName>
        <fullName evidence="3">Exonuclease V subunit RecD</fullName>
        <shortName evidence="3">ExoV subunit RecD</shortName>
    </alternativeName>
    <alternativeName>
        <fullName evidence="3">Helicase/nuclease RecBCD subunit RecD</fullName>
    </alternativeName>
</protein>
<dbReference type="EC" id="5.6.2.3" evidence="3"/>
<keyword evidence="1 3" id="KW-0547">Nucleotide-binding</keyword>
<dbReference type="InterPro" id="IPR006344">
    <property type="entry name" value="RecD"/>
</dbReference>
<evidence type="ECO:0000256" key="3">
    <source>
        <dbReference type="HAMAP-Rule" id="MF_01487"/>
    </source>
</evidence>
<keyword evidence="3" id="KW-0347">Helicase</keyword>
<evidence type="ECO:0000256" key="1">
    <source>
        <dbReference type="ARBA" id="ARBA00022741"/>
    </source>
</evidence>
<keyword evidence="3" id="KW-0227">DNA damage</keyword>
<dbReference type="OrthoDB" id="9803432at2"/>
<keyword evidence="3" id="KW-0269">Exonuclease</keyword>
<evidence type="ECO:0000256" key="2">
    <source>
        <dbReference type="ARBA" id="ARBA00022840"/>
    </source>
</evidence>
<dbReference type="GO" id="GO:0017116">
    <property type="term" value="F:single-stranded DNA helicase activity"/>
    <property type="evidence" value="ECO:0007669"/>
    <property type="project" value="TreeGrafter"/>
</dbReference>
<dbReference type="InterPro" id="IPR027417">
    <property type="entry name" value="P-loop_NTPase"/>
</dbReference>
<dbReference type="RefSeq" id="WP_013835079.1">
    <property type="nucleotide sequence ID" value="NC_015581.1"/>
</dbReference>
<evidence type="ECO:0000313" key="6">
    <source>
        <dbReference type="Proteomes" id="UP000009232"/>
    </source>
</evidence>
<comment type="function">
    <text evidence="3">A helicase/nuclease that prepares dsDNA breaks (DSB) for recombinational DNA repair. Binds to DSBs and unwinds DNA via a highly rapid and processive ATP-dependent bidirectional helicase activity. Unwinds dsDNA until it encounters a Chi (crossover hotspot instigator) sequence from the 3' direction. Cuts ssDNA a few nucleotides 3' to the Chi site. The properties and activities of the enzyme are changed at Chi. The Chi-altered holoenzyme produces a long 3'-ssDNA overhang and facilitates RecA-binding to the ssDNA for homologous DNA recombination and repair. Holoenzyme degrades any linearized DNA that is unable to undergo homologous recombination. In the holoenzyme this subunit has ssDNA-dependent ATPase and 5'-3' helicase activity. When added to pre-assembled RecBC greatly stimulates nuclease activity and augments holoenzyme processivity. Negatively regulates the RecA-loading ability of RecBCD.</text>
</comment>
<dbReference type="GO" id="GO:0005524">
    <property type="term" value="F:ATP binding"/>
    <property type="evidence" value="ECO:0007669"/>
    <property type="project" value="UniProtKB-UniRule"/>
</dbReference>
<proteinExistence type="inferred from homology"/>
<dbReference type="InterPro" id="IPR027785">
    <property type="entry name" value="UvrD-like_helicase_C"/>
</dbReference>
<sequence>MTIQTQNATDSATLSAESDVTNSFLDHRLAAFFAPDNPALAKIIKTLSRAQSEGHSCIQLNSEQQAIIKNNPNDAWVLDGDLLYFARYHQYETELAQALKQRANIDVPLANAPELSRYFDDPHQQQAAELALTKQLALITGGPGTGKTTTVVKILALLIQQNPYATFALAAPTGKAAMRLQESITNSKAGLVNLFDADLLNHVPQEVTTLHRLLGARPLTPVFKHHADNPLSHDVIVVDEASMIDLALMSKLVKALKPDAKLILLGDKDQLASVESGSVLADCYRALQNNRVELQTTYRFNEQIKQLAQAVNQQQVEQVLALCQDANKTDDTTAINFKSVKHARDLKGFIQHHYRAYFEQAAKVDSEDAIRALFETFNQFKILTATREGDFGLHTFNQLSQPDTILPHWYTGRAIMIEKNDPATGLYNGDIGLCLPDIENPNSGQLKVYFILGESLRAFVPSRLPSHQTAFAMTIHKSQGSEFAHVMIVLGNELNSKTESLITKELLYTAITRAKTQVTVVANQELLAQCVSNPIQRHSGLADCLS</sequence>
<dbReference type="GO" id="GO:0008854">
    <property type="term" value="F:exodeoxyribonuclease V activity"/>
    <property type="evidence" value="ECO:0007669"/>
    <property type="project" value="InterPro"/>
</dbReference>
<keyword evidence="3 5" id="KW-0378">Hydrolase</keyword>
<dbReference type="Pfam" id="PF13538">
    <property type="entry name" value="UvrD_C_2"/>
    <property type="match status" value="1"/>
</dbReference>
<dbReference type="HAMAP" id="MF_01487">
    <property type="entry name" value="RecD"/>
    <property type="match status" value="1"/>
</dbReference>
<dbReference type="GO" id="GO:0000724">
    <property type="term" value="P:double-strand break repair via homologous recombination"/>
    <property type="evidence" value="ECO:0007669"/>
    <property type="project" value="UniProtKB-UniRule"/>
</dbReference>
<comment type="catalytic activity">
    <reaction evidence="3">
        <text>ATP + H2O = ADP + phosphate + H(+)</text>
        <dbReference type="Rhea" id="RHEA:13065"/>
        <dbReference type="ChEBI" id="CHEBI:15377"/>
        <dbReference type="ChEBI" id="CHEBI:15378"/>
        <dbReference type="ChEBI" id="CHEBI:30616"/>
        <dbReference type="ChEBI" id="CHEBI:43474"/>
        <dbReference type="ChEBI" id="CHEBI:456216"/>
        <dbReference type="EC" id="5.6.2.3"/>
    </reaction>
</comment>
<dbReference type="InterPro" id="IPR050534">
    <property type="entry name" value="Coronavir_polyprotein_1ab"/>
</dbReference>
<dbReference type="GO" id="GO:0043139">
    <property type="term" value="F:5'-3' DNA helicase activity"/>
    <property type="evidence" value="ECO:0007669"/>
    <property type="project" value="UniProtKB-UniRule"/>
</dbReference>
<dbReference type="SUPFAM" id="SSF52540">
    <property type="entry name" value="P-loop containing nucleoside triphosphate hydrolases"/>
    <property type="match status" value="1"/>
</dbReference>
<evidence type="ECO:0000313" key="5">
    <source>
        <dbReference type="EMBL" id="AEG31298.1"/>
    </source>
</evidence>
<organism evidence="5 6">
    <name type="scientific">Thiomicrospira cyclica (strain DSM 14477 / JCM 11371 / ALM1)</name>
    <name type="common">Thioalkalimicrobium cyclicum</name>
    <dbReference type="NCBI Taxonomy" id="717773"/>
    <lineage>
        <taxon>Bacteria</taxon>
        <taxon>Pseudomonadati</taxon>
        <taxon>Pseudomonadota</taxon>
        <taxon>Gammaproteobacteria</taxon>
        <taxon>Thiotrichales</taxon>
        <taxon>Piscirickettsiaceae</taxon>
        <taxon>Thiomicrospira</taxon>
    </lineage>
</organism>
<dbReference type="HOGENOM" id="CLU_007524_1_2_6"/>
<dbReference type="PANTHER" id="PTHR43788:SF6">
    <property type="entry name" value="DNA HELICASE B"/>
    <property type="match status" value="1"/>
</dbReference>
<keyword evidence="3" id="KW-0238">DNA-binding</keyword>
<dbReference type="CDD" id="cd17933">
    <property type="entry name" value="DEXSc_RecD-like"/>
    <property type="match status" value="1"/>
</dbReference>
<gene>
    <name evidence="3" type="primary">recD</name>
    <name evidence="5" type="ordered locus">Thicy_0525</name>
</gene>
<dbReference type="PANTHER" id="PTHR43788">
    <property type="entry name" value="DNA2/NAM7 HELICASE FAMILY MEMBER"/>
    <property type="match status" value="1"/>
</dbReference>
<keyword evidence="3" id="KW-0234">DNA repair</keyword>
<keyword evidence="2 3" id="KW-0067">ATP-binding</keyword>
<dbReference type="Proteomes" id="UP000009232">
    <property type="component" value="Chromosome"/>
</dbReference>
<dbReference type="EMBL" id="CP002776">
    <property type="protein sequence ID" value="AEG31298.1"/>
    <property type="molecule type" value="Genomic_DNA"/>
</dbReference>
<name>F6DBR2_THICA</name>
<evidence type="ECO:0000259" key="4">
    <source>
        <dbReference type="SMART" id="SM00382"/>
    </source>
</evidence>
<dbReference type="CDD" id="cd18809">
    <property type="entry name" value="SF1_C_RecD"/>
    <property type="match status" value="1"/>
</dbReference>
<keyword evidence="3" id="KW-0413">Isomerase</keyword>
<reference evidence="5 6" key="1">
    <citation type="submission" date="2011-05" db="EMBL/GenBank/DDBJ databases">
        <title>Complete sequence of Thioalkalimicrobium cyclicum ALM1.</title>
        <authorList>
            <consortium name="US DOE Joint Genome Institute"/>
            <person name="Lucas S."/>
            <person name="Han J."/>
            <person name="Lapidus A."/>
            <person name="Cheng J.-F."/>
            <person name="Goodwin L."/>
            <person name="Pitluck S."/>
            <person name="Peters L."/>
            <person name="Mikhailova N."/>
            <person name="Davenport K."/>
            <person name="Han C."/>
            <person name="Tapia R."/>
            <person name="Land M."/>
            <person name="Hauser L."/>
            <person name="Kyrpides N."/>
            <person name="Ivanova N."/>
            <person name="Pagani I."/>
            <person name="Kappler U."/>
            <person name="Woyke T."/>
        </authorList>
    </citation>
    <scope>NUCLEOTIDE SEQUENCE [LARGE SCALE GENOMIC DNA]</scope>
    <source>
        <strain evidence="6">DSM 14477 / JCM 11371 / ALM1</strain>
    </source>
</reference>
<feature type="binding site" evidence="3">
    <location>
        <begin position="141"/>
        <end position="148"/>
    </location>
    <ligand>
        <name>ATP</name>
        <dbReference type="ChEBI" id="CHEBI:30616"/>
    </ligand>
</feature>